<name>A0A4S4LPT8_9AGAM</name>
<sequence>MDRFPEEIWSDIFQFACCDIDDGGATGHSLSLVSKDVKRISYPVQLHSVALPTLDKMVAFMDMLRAHPERARDQCIRHLSVSHHCCGHGKRNDHHFSTLITTVDLLLHAVGQQLHSLHLHFTTLENREFPIELPEMPALRELSIDAAAMYCEFPVPLPSLRHLRISNCETVRQLAAVSQAMHNPLSALPELRYIDISHNLHLNGATKVLTFLLGIPQDALNPLSASHKGTLGKESHEKAVDKIEKIVYKWQTPDLEGIWNLSVGLFVQDVNRLLKLERLAKGRLTVVQPPGYEQKYNEEASMWAFR</sequence>
<dbReference type="AlphaFoldDB" id="A0A4S4LPT8"/>
<gene>
    <name evidence="1" type="ORF">EW146_g7820</name>
</gene>
<evidence type="ECO:0000313" key="1">
    <source>
        <dbReference type="EMBL" id="THH12110.1"/>
    </source>
</evidence>
<reference evidence="1 2" key="1">
    <citation type="submission" date="2019-02" db="EMBL/GenBank/DDBJ databases">
        <title>Genome sequencing of the rare red list fungi Bondarzewia mesenterica.</title>
        <authorList>
            <person name="Buettner E."/>
            <person name="Kellner H."/>
        </authorList>
    </citation>
    <scope>NUCLEOTIDE SEQUENCE [LARGE SCALE GENOMIC DNA]</scope>
    <source>
        <strain evidence="1 2">DSM 108281</strain>
    </source>
</reference>
<evidence type="ECO:0000313" key="2">
    <source>
        <dbReference type="Proteomes" id="UP000310158"/>
    </source>
</evidence>
<protein>
    <recommendedName>
        <fullName evidence="3">F-box domain-containing protein</fullName>
    </recommendedName>
</protein>
<dbReference type="InterPro" id="IPR032675">
    <property type="entry name" value="LRR_dom_sf"/>
</dbReference>
<comment type="caution">
    <text evidence="1">The sequence shown here is derived from an EMBL/GenBank/DDBJ whole genome shotgun (WGS) entry which is preliminary data.</text>
</comment>
<dbReference type="EMBL" id="SGPL01000481">
    <property type="protein sequence ID" value="THH12110.1"/>
    <property type="molecule type" value="Genomic_DNA"/>
</dbReference>
<evidence type="ECO:0008006" key="3">
    <source>
        <dbReference type="Google" id="ProtNLM"/>
    </source>
</evidence>
<dbReference type="Gene3D" id="3.80.10.10">
    <property type="entry name" value="Ribonuclease Inhibitor"/>
    <property type="match status" value="1"/>
</dbReference>
<accession>A0A4S4LPT8</accession>
<keyword evidence="2" id="KW-1185">Reference proteome</keyword>
<dbReference type="SUPFAM" id="SSF52047">
    <property type="entry name" value="RNI-like"/>
    <property type="match status" value="1"/>
</dbReference>
<dbReference type="Proteomes" id="UP000310158">
    <property type="component" value="Unassembled WGS sequence"/>
</dbReference>
<organism evidence="1 2">
    <name type="scientific">Bondarzewia mesenterica</name>
    <dbReference type="NCBI Taxonomy" id="1095465"/>
    <lineage>
        <taxon>Eukaryota</taxon>
        <taxon>Fungi</taxon>
        <taxon>Dikarya</taxon>
        <taxon>Basidiomycota</taxon>
        <taxon>Agaricomycotina</taxon>
        <taxon>Agaricomycetes</taxon>
        <taxon>Russulales</taxon>
        <taxon>Bondarzewiaceae</taxon>
        <taxon>Bondarzewia</taxon>
    </lineage>
</organism>
<proteinExistence type="predicted"/>
<dbReference type="OrthoDB" id="3256367at2759"/>